<dbReference type="InterPro" id="IPR038495">
    <property type="entry name" value="ATPase_E_C"/>
</dbReference>
<name>A0A173RZ63_9FIRM</name>
<organism evidence="1 2">
    <name type="scientific">Coprococcus comes</name>
    <dbReference type="NCBI Taxonomy" id="410072"/>
    <lineage>
        <taxon>Bacteria</taxon>
        <taxon>Bacillati</taxon>
        <taxon>Bacillota</taxon>
        <taxon>Clostridia</taxon>
        <taxon>Lachnospirales</taxon>
        <taxon>Lachnospiraceae</taxon>
        <taxon>Coprococcus</taxon>
    </lineage>
</organism>
<dbReference type="SUPFAM" id="SSF160527">
    <property type="entry name" value="V-type ATPase subunit E-like"/>
    <property type="match status" value="1"/>
</dbReference>
<dbReference type="EMBL" id="CYXR01000005">
    <property type="protein sequence ID" value="CUM83026.1"/>
    <property type="molecule type" value="Genomic_DNA"/>
</dbReference>
<evidence type="ECO:0000313" key="1">
    <source>
        <dbReference type="EMBL" id="CUM83026.1"/>
    </source>
</evidence>
<accession>A0A173RZ63</accession>
<gene>
    <name evidence="1" type="ORF">ERS852574_00976</name>
</gene>
<dbReference type="GeneID" id="92826350"/>
<dbReference type="Proteomes" id="UP000095727">
    <property type="component" value="Unassembled WGS sequence"/>
</dbReference>
<evidence type="ECO:0000313" key="2">
    <source>
        <dbReference type="Proteomes" id="UP000095727"/>
    </source>
</evidence>
<proteinExistence type="predicted"/>
<dbReference type="RefSeq" id="WP_008371117.1">
    <property type="nucleotide sequence ID" value="NZ_CAXSNH010000020.1"/>
</dbReference>
<dbReference type="Gene3D" id="3.30.2320.30">
    <property type="entry name" value="ATP synthase, E subunit, C-terminal"/>
    <property type="match status" value="1"/>
</dbReference>
<reference evidence="1 2" key="1">
    <citation type="submission" date="2015-09" db="EMBL/GenBank/DDBJ databases">
        <authorList>
            <consortium name="Pathogen Informatics"/>
        </authorList>
    </citation>
    <scope>NUCLEOTIDE SEQUENCE [LARGE SCALE GENOMIC DNA]</scope>
    <source>
        <strain evidence="1 2">2789STDY5834962</strain>
    </source>
</reference>
<dbReference type="OrthoDB" id="1768593at2"/>
<sequence>MTLEEKIAHLQETVMTEARSEGNAIIDNHKKALESLFEKHKKEATAQSEVRIKSETLRARRQVNQAAAKAETELKRALGQTQNELKVRLFDEVKELLSDFTKTDEYLDYLCSKIREAARFADGEEMTIYISPSDKEKQTELEKRTGMTITISEYDFMGGMRAVIRGRNILIDHSFQAAVDYEYHQFSFAAGGAGIE</sequence>
<protein>
    <submittedName>
        <fullName evidence="1">V-type ATP synthase subunit E</fullName>
    </submittedName>
</protein>
<dbReference type="AlphaFoldDB" id="A0A173RZ63"/>